<comment type="caution">
    <text evidence="1">The sequence shown here is derived from an EMBL/GenBank/DDBJ whole genome shotgun (WGS) entry which is preliminary data.</text>
</comment>
<proteinExistence type="predicted"/>
<dbReference type="EMBL" id="BARS01036141">
    <property type="protein sequence ID" value="GAG26280.1"/>
    <property type="molecule type" value="Genomic_DNA"/>
</dbReference>
<gene>
    <name evidence="1" type="ORF">S01H1_55585</name>
</gene>
<reference evidence="1" key="1">
    <citation type="journal article" date="2014" name="Front. Microbiol.">
        <title>High frequency of phylogenetically diverse reductive dehalogenase-homologous genes in deep subseafloor sedimentary metagenomes.</title>
        <authorList>
            <person name="Kawai M."/>
            <person name="Futagami T."/>
            <person name="Toyoda A."/>
            <person name="Takaki Y."/>
            <person name="Nishi S."/>
            <person name="Hori S."/>
            <person name="Arai W."/>
            <person name="Tsubouchi T."/>
            <person name="Morono Y."/>
            <person name="Uchiyama I."/>
            <person name="Ito T."/>
            <person name="Fujiyama A."/>
            <person name="Inagaki F."/>
            <person name="Takami H."/>
        </authorList>
    </citation>
    <scope>NUCLEOTIDE SEQUENCE</scope>
    <source>
        <strain evidence="1">Expedition CK06-06</strain>
    </source>
</reference>
<name>X0W6S0_9ZZZZ</name>
<evidence type="ECO:0008006" key="2">
    <source>
        <dbReference type="Google" id="ProtNLM"/>
    </source>
</evidence>
<sequence>MLQRGETEWPGWIWCTSSSGIGAWVPENWVQIEGDSCVMKRNYNGIELAVDVGEVVIVEFEESGWGWATKESGESGWALVEYLEKA</sequence>
<dbReference type="AlphaFoldDB" id="X0W6S0"/>
<protein>
    <recommendedName>
        <fullName evidence="2">SH3 domain-containing protein</fullName>
    </recommendedName>
</protein>
<accession>X0W6S0</accession>
<evidence type="ECO:0000313" key="1">
    <source>
        <dbReference type="EMBL" id="GAG26280.1"/>
    </source>
</evidence>
<organism evidence="1">
    <name type="scientific">marine sediment metagenome</name>
    <dbReference type="NCBI Taxonomy" id="412755"/>
    <lineage>
        <taxon>unclassified sequences</taxon>
        <taxon>metagenomes</taxon>
        <taxon>ecological metagenomes</taxon>
    </lineage>
</organism>